<comment type="caution">
    <text evidence="2">The sequence shown here is derived from an EMBL/GenBank/DDBJ whole genome shotgun (WGS) entry which is preliminary data.</text>
</comment>
<dbReference type="EMBL" id="SLZV01000019">
    <property type="protein sequence ID" value="TCS66143.1"/>
    <property type="molecule type" value="Genomic_DNA"/>
</dbReference>
<keyword evidence="4" id="KW-1185">Reference proteome</keyword>
<name>A0A4R3JJ84_9FIRM</name>
<dbReference type="Proteomes" id="UP000702954">
    <property type="component" value="Unassembled WGS sequence"/>
</dbReference>
<reference evidence="1 4" key="1">
    <citation type="journal article" date="2018" name="Int. J. Syst. Evol. Microbiol.">
        <title>Draft Genome Sequence of Faecalimonas umbilicata JCM 30896T, an Acetate-Producing Bacterium Isolated from Human Feces.</title>
        <authorList>
            <person name="Sakamoto M."/>
            <person name="Ikeyama N."/>
            <person name="Yuki M."/>
            <person name="Ohkuma M."/>
        </authorList>
    </citation>
    <scope>NUCLEOTIDE SEQUENCE [LARGE SCALE GENOMIC DNA]</scope>
    <source>
        <strain evidence="1 4">EGH7</strain>
    </source>
</reference>
<evidence type="ECO:0000313" key="4">
    <source>
        <dbReference type="Proteomes" id="UP000702954"/>
    </source>
</evidence>
<organism evidence="2 3">
    <name type="scientific">Faecalimonas umbilicata</name>
    <dbReference type="NCBI Taxonomy" id="1912855"/>
    <lineage>
        <taxon>Bacteria</taxon>
        <taxon>Bacillati</taxon>
        <taxon>Bacillota</taxon>
        <taxon>Clostridia</taxon>
        <taxon>Lachnospirales</taxon>
        <taxon>Lachnospiraceae</taxon>
        <taxon>Faecalimonas</taxon>
    </lineage>
</organism>
<evidence type="ECO:0000313" key="3">
    <source>
        <dbReference type="Proteomes" id="UP000294613"/>
    </source>
</evidence>
<proteinExistence type="predicted"/>
<dbReference type="AlphaFoldDB" id="A0A4R3JJ84"/>
<evidence type="ECO:0000313" key="1">
    <source>
        <dbReference type="EMBL" id="GBU06537.1"/>
    </source>
</evidence>
<sequence length="200" mass="22914">MSEVLEILKEAVRILEAEKEREKTVSVEDLKAGEIFSKGGREFIVLNQESGKTRICLNGYHGEDMQFDAGNCPDYKNSDLKEYCDTEVYEEFSEIFGEDNICDEEVLLITMDGQKKYGICNCRVRPLTFDEWRKYNQYLPEEVFDEWYWLCTPWSTPDRGWEHSVAVCNAAGNLNANNAFNSGRCAPACVISSSVKVERV</sequence>
<accession>A0A4R3JJ84</accession>
<gene>
    <name evidence="2" type="ORF">EDD74_11941</name>
    <name evidence="1" type="ORF">FAEUMB_30780</name>
</gene>
<protein>
    <submittedName>
        <fullName evidence="2">Uncharacterized protein</fullName>
    </submittedName>
</protein>
<reference evidence="2 3" key="2">
    <citation type="submission" date="2019-03" db="EMBL/GenBank/DDBJ databases">
        <title>Genomic Encyclopedia of Type Strains, Phase IV (KMG-IV): sequencing the most valuable type-strain genomes for metagenomic binning, comparative biology and taxonomic classification.</title>
        <authorList>
            <person name="Goeker M."/>
        </authorList>
    </citation>
    <scope>NUCLEOTIDE SEQUENCE [LARGE SCALE GENOMIC DNA]</scope>
    <source>
        <strain evidence="2 3">DSM 103426</strain>
    </source>
</reference>
<evidence type="ECO:0000313" key="2">
    <source>
        <dbReference type="EMBL" id="TCS66143.1"/>
    </source>
</evidence>
<dbReference type="Proteomes" id="UP000294613">
    <property type="component" value="Unassembled WGS sequence"/>
</dbReference>
<dbReference type="RefSeq" id="WP_116442376.1">
    <property type="nucleotide sequence ID" value="NZ_BHEO01000008.1"/>
</dbReference>
<dbReference type="EMBL" id="BHEO01000008">
    <property type="protein sequence ID" value="GBU06537.1"/>
    <property type="molecule type" value="Genomic_DNA"/>
</dbReference>